<evidence type="ECO:0000313" key="2">
    <source>
        <dbReference type="Proteomes" id="UP000294576"/>
    </source>
</evidence>
<reference evidence="1 2" key="1">
    <citation type="submission" date="2019-03" db="EMBL/GenBank/DDBJ databases">
        <title>Genomic Encyclopedia of Type Strains, Phase IV (KMG-V): Genome sequencing to study the core and pangenomes of soil and plant-associated prokaryotes.</title>
        <authorList>
            <person name="Whitman W."/>
        </authorList>
    </citation>
    <scope>NUCLEOTIDE SEQUENCE [LARGE SCALE GENOMIC DNA]</scope>
    <source>
        <strain evidence="1 2">Hc14</strain>
    </source>
</reference>
<protein>
    <submittedName>
        <fullName evidence="1">Uncharacterized protein</fullName>
    </submittedName>
</protein>
<gene>
    <name evidence="1" type="ORF">EV132_102574</name>
</gene>
<comment type="caution">
    <text evidence="1">The sequence shown here is derived from an EMBL/GenBank/DDBJ whole genome shotgun (WGS) entry which is preliminary data.</text>
</comment>
<dbReference type="Proteomes" id="UP000294576">
    <property type="component" value="Unassembled WGS sequence"/>
</dbReference>
<dbReference type="AlphaFoldDB" id="A0A4R3QCP8"/>
<sequence length="108" mass="12116">MKNPVANRCVRPAAFDFRRKAITMDDLKYWYHSTTIWGALISAAGASRLHTMGFDISADREYRGSHRRPAGSPWQADGDLGDPAGLSLREFQAFGSKWQLSGRRGLCR</sequence>
<name>A0A4R3QCP8_RHISU</name>
<organism evidence="1 2">
    <name type="scientific">Rhizobium sullae</name>
    <name type="common">Rhizobium hedysari</name>
    <dbReference type="NCBI Taxonomy" id="50338"/>
    <lineage>
        <taxon>Bacteria</taxon>
        <taxon>Pseudomonadati</taxon>
        <taxon>Pseudomonadota</taxon>
        <taxon>Alphaproteobacteria</taxon>
        <taxon>Hyphomicrobiales</taxon>
        <taxon>Rhizobiaceae</taxon>
        <taxon>Rhizobium/Agrobacterium group</taxon>
        <taxon>Rhizobium</taxon>
    </lineage>
</organism>
<proteinExistence type="predicted"/>
<dbReference type="EMBL" id="SMBH01000002">
    <property type="protein sequence ID" value="TCU19343.1"/>
    <property type="molecule type" value="Genomic_DNA"/>
</dbReference>
<evidence type="ECO:0000313" key="1">
    <source>
        <dbReference type="EMBL" id="TCU19343.1"/>
    </source>
</evidence>
<accession>A0A4R3QCP8</accession>